<dbReference type="InterPro" id="IPR014794">
    <property type="entry name" value="DUF1779"/>
</dbReference>
<comment type="caution">
    <text evidence="1">The sequence shown here is derived from an EMBL/GenBank/DDBJ whole genome shotgun (WGS) entry which is preliminary data.</text>
</comment>
<dbReference type="Pfam" id="PF08680">
    <property type="entry name" value="DUF1779"/>
    <property type="match status" value="1"/>
</dbReference>
<sequence>MKKWGVLMAVLLLILYLNRSFNSRDGLSILYKSFNNTGAEFMKMEIEGHASFISGESIEKTAENIFKALTLEGEYSQSRMDEWSELNYRNEDTEVKVRVRKIPGENLTYASVTLSQYRLGENINNNIRRTVAKAFEVYKVEPSFSSLIMGRFNEKLSVPQMKERISSAFSSIGARLVEGMDERNMVSLTGYVKGISDRVEIEGKYINLNMALRYSETKGCTYIWIGSPIILTEY</sequence>
<dbReference type="SUPFAM" id="SSF143842">
    <property type="entry name" value="YwmB-like"/>
    <property type="match status" value="1"/>
</dbReference>
<dbReference type="Proteomes" id="UP000295325">
    <property type="component" value="Unassembled WGS sequence"/>
</dbReference>
<keyword evidence="2" id="KW-1185">Reference proteome</keyword>
<evidence type="ECO:0000313" key="2">
    <source>
        <dbReference type="Proteomes" id="UP000295325"/>
    </source>
</evidence>
<dbReference type="Gene3D" id="3.30.360.40">
    <property type="entry name" value="YwmB-like"/>
    <property type="match status" value="1"/>
</dbReference>
<organism evidence="1 2">
    <name type="scientific">Fonticella tunisiensis</name>
    <dbReference type="NCBI Taxonomy" id="1096341"/>
    <lineage>
        <taxon>Bacteria</taxon>
        <taxon>Bacillati</taxon>
        <taxon>Bacillota</taxon>
        <taxon>Clostridia</taxon>
        <taxon>Eubacteriales</taxon>
        <taxon>Clostridiaceae</taxon>
        <taxon>Fonticella</taxon>
    </lineage>
</organism>
<dbReference type="RefSeq" id="WP_166636326.1">
    <property type="nucleotide sequence ID" value="NZ_SOAZ01000004.1"/>
</dbReference>
<dbReference type="InterPro" id="IPR036209">
    <property type="entry name" value="YwmB-like_sf"/>
</dbReference>
<proteinExistence type="predicted"/>
<gene>
    <name evidence="1" type="ORF">EDD71_104121</name>
</gene>
<dbReference type="AlphaFoldDB" id="A0A4R7KS53"/>
<evidence type="ECO:0000313" key="1">
    <source>
        <dbReference type="EMBL" id="TDT62396.1"/>
    </source>
</evidence>
<protein>
    <submittedName>
        <fullName evidence="1">TATA-box binding protein</fullName>
    </submittedName>
</protein>
<reference evidence="1 2" key="1">
    <citation type="submission" date="2019-03" db="EMBL/GenBank/DDBJ databases">
        <title>Genomic Encyclopedia of Type Strains, Phase IV (KMG-IV): sequencing the most valuable type-strain genomes for metagenomic binning, comparative biology and taxonomic classification.</title>
        <authorList>
            <person name="Goeker M."/>
        </authorList>
    </citation>
    <scope>NUCLEOTIDE SEQUENCE [LARGE SCALE GENOMIC DNA]</scope>
    <source>
        <strain evidence="1 2">DSM 24455</strain>
    </source>
</reference>
<dbReference type="EMBL" id="SOAZ01000004">
    <property type="protein sequence ID" value="TDT62396.1"/>
    <property type="molecule type" value="Genomic_DNA"/>
</dbReference>
<accession>A0A4R7KS53</accession>
<name>A0A4R7KS53_9CLOT</name>